<keyword evidence="2" id="KW-0812">Transmembrane</keyword>
<dbReference type="InterPro" id="IPR033121">
    <property type="entry name" value="PEPTIDASE_A1"/>
</dbReference>
<dbReference type="InterPro" id="IPR021109">
    <property type="entry name" value="Peptidase_aspartic_dom_sf"/>
</dbReference>
<dbReference type="OrthoDB" id="4074350at2759"/>
<name>A0A9P9ABZ1_9PEZI</name>
<dbReference type="AlphaFoldDB" id="A0A9P9ABZ1"/>
<evidence type="ECO:0000313" key="6">
    <source>
        <dbReference type="Proteomes" id="UP000770015"/>
    </source>
</evidence>
<dbReference type="PROSITE" id="PS51767">
    <property type="entry name" value="PEPTIDASE_A1"/>
    <property type="match status" value="1"/>
</dbReference>
<feature type="transmembrane region" description="Helical" evidence="2">
    <location>
        <begin position="520"/>
        <end position="546"/>
    </location>
</feature>
<feature type="signal peptide" evidence="3">
    <location>
        <begin position="1"/>
        <end position="19"/>
    </location>
</feature>
<proteinExistence type="predicted"/>
<accession>A0A9P9ABZ1</accession>
<dbReference type="EMBL" id="JAGSXJ010000003">
    <property type="protein sequence ID" value="KAH6693951.1"/>
    <property type="molecule type" value="Genomic_DNA"/>
</dbReference>
<dbReference type="SUPFAM" id="SSF50630">
    <property type="entry name" value="Acid proteases"/>
    <property type="match status" value="1"/>
</dbReference>
<reference evidence="5" key="1">
    <citation type="journal article" date="2021" name="Nat. Commun.">
        <title>Genetic determinants of endophytism in the Arabidopsis root mycobiome.</title>
        <authorList>
            <person name="Mesny F."/>
            <person name="Miyauchi S."/>
            <person name="Thiergart T."/>
            <person name="Pickel B."/>
            <person name="Atanasova L."/>
            <person name="Karlsson M."/>
            <person name="Huettel B."/>
            <person name="Barry K.W."/>
            <person name="Haridas S."/>
            <person name="Chen C."/>
            <person name="Bauer D."/>
            <person name="Andreopoulos W."/>
            <person name="Pangilinan J."/>
            <person name="LaButti K."/>
            <person name="Riley R."/>
            <person name="Lipzen A."/>
            <person name="Clum A."/>
            <person name="Drula E."/>
            <person name="Henrissat B."/>
            <person name="Kohler A."/>
            <person name="Grigoriev I.V."/>
            <person name="Martin F.M."/>
            <person name="Hacquard S."/>
        </authorList>
    </citation>
    <scope>NUCLEOTIDE SEQUENCE</scope>
    <source>
        <strain evidence="5">MPI-SDFR-AT-0117</strain>
    </source>
</reference>
<keyword evidence="2" id="KW-0472">Membrane</keyword>
<dbReference type="Proteomes" id="UP000770015">
    <property type="component" value="Unassembled WGS sequence"/>
</dbReference>
<dbReference type="Pfam" id="PF00026">
    <property type="entry name" value="Asp"/>
    <property type="match status" value="1"/>
</dbReference>
<keyword evidence="2" id="KW-1133">Transmembrane helix</keyword>
<keyword evidence="3" id="KW-0732">Signal</keyword>
<evidence type="ECO:0000313" key="5">
    <source>
        <dbReference type="EMBL" id="KAH6693951.1"/>
    </source>
</evidence>
<evidence type="ECO:0000259" key="4">
    <source>
        <dbReference type="PROSITE" id="PS51767"/>
    </source>
</evidence>
<feature type="chain" id="PRO_5040243539" evidence="3">
    <location>
        <begin position="20"/>
        <end position="621"/>
    </location>
</feature>
<evidence type="ECO:0000256" key="1">
    <source>
        <dbReference type="SAM" id="MobiDB-lite"/>
    </source>
</evidence>
<protein>
    <submittedName>
        <fullName evidence="5">Aspartic peptidase domain-containing protein</fullName>
    </submittedName>
</protein>
<organism evidence="5 6">
    <name type="scientific">Plectosphaerella plurivora</name>
    <dbReference type="NCBI Taxonomy" id="936078"/>
    <lineage>
        <taxon>Eukaryota</taxon>
        <taxon>Fungi</taxon>
        <taxon>Dikarya</taxon>
        <taxon>Ascomycota</taxon>
        <taxon>Pezizomycotina</taxon>
        <taxon>Sordariomycetes</taxon>
        <taxon>Hypocreomycetidae</taxon>
        <taxon>Glomerellales</taxon>
        <taxon>Plectosphaerellaceae</taxon>
        <taxon>Plectosphaerella</taxon>
    </lineage>
</organism>
<gene>
    <name evidence="5" type="ORF">F5X68DRAFT_258740</name>
</gene>
<feature type="region of interest" description="Disordered" evidence="1">
    <location>
        <begin position="460"/>
        <end position="514"/>
    </location>
</feature>
<keyword evidence="6" id="KW-1185">Reference proteome</keyword>
<comment type="caution">
    <text evidence="5">The sequence shown here is derived from an EMBL/GenBank/DDBJ whole genome shotgun (WGS) entry which is preliminary data.</text>
</comment>
<evidence type="ECO:0000256" key="3">
    <source>
        <dbReference type="SAM" id="SignalP"/>
    </source>
</evidence>
<sequence length="621" mass="65850">MELRTRVVLQLAMATGAAASTLQMRWTTDAGACSSNGGQCNSLGPDGPWQAVMVTAGLENADSNSAAEVVDMPMWPAVGSISGVLTTSSGGEYNPFMSVSANKTGVRHDAFGPWLANLFINMTDEGPGYQEILRFKTSTDNSDELNATIVAAETWDIRMPTGAKYEAPAGFLGLGPSTAEDNKSIPPGLLDQLKAAGTITSNSFGLHMGSVALGQKGSLILGGYEQNRALGDVGVFELVNEVTRAFIVDLTLSVETGSSPFNQTGSMWKGVEGSEYGPDVTKNIGGVSGSAAILPSAVTPYIYLPPGNCEAVAEQLPVTFRQDLGLYTWNTEDPAYARIVNSPAYMGFVLADRTAQNITIKIPFKLLNLTLESPLVAEPTPYFPCKSVDSAYGVWQLGRAFLQGAFLGFNFEKSVMYMAQAPGPDMDQGVTRTLEVDDEVILSNAADTFEKTWRSQWTVLGGDETGSGEGGAETPNGSAPPAVGNDGQNAPGNKIGEAESANGDGETEENLGQVQEQGSLSVGAIAGVVVGVVAVLGLVASGLLFWRRRRRQAAKEDVPEKEWEAESASGVHFPGLGIKYEMYAPRVTHEAPGVELRHEMDGTGIGRRSMRISQDMYANRI</sequence>
<evidence type="ECO:0000256" key="2">
    <source>
        <dbReference type="SAM" id="Phobius"/>
    </source>
</evidence>
<feature type="domain" description="Peptidase A1" evidence="4">
    <location>
        <begin position="50"/>
        <end position="419"/>
    </location>
</feature>
<dbReference type="Gene3D" id="2.40.70.10">
    <property type="entry name" value="Acid Proteases"/>
    <property type="match status" value="1"/>
</dbReference>